<dbReference type="RefSeq" id="WP_151093248.1">
    <property type="nucleotide sequence ID" value="NZ_JBLZNM010000008.1"/>
</dbReference>
<dbReference type="EMBL" id="VYXQ01000008">
    <property type="protein sequence ID" value="KAA9368242.1"/>
    <property type="molecule type" value="Genomic_DNA"/>
</dbReference>
<evidence type="ECO:0000313" key="3">
    <source>
        <dbReference type="Proteomes" id="UP000327108"/>
    </source>
</evidence>
<keyword evidence="1" id="KW-0472">Membrane</keyword>
<feature type="transmembrane region" description="Helical" evidence="1">
    <location>
        <begin position="105"/>
        <end position="124"/>
    </location>
</feature>
<evidence type="ECO:0000256" key="1">
    <source>
        <dbReference type="SAM" id="Phobius"/>
    </source>
</evidence>
<keyword evidence="1" id="KW-1133">Transmembrane helix</keyword>
<accession>A0A5N1JVT6</accession>
<proteinExistence type="predicted"/>
<comment type="caution">
    <text evidence="2">The sequence shown here is derived from an EMBL/GenBank/DDBJ whole genome shotgun (WGS) entry which is preliminary data.</text>
</comment>
<dbReference type="AlphaFoldDB" id="A0A5N1JVT6"/>
<evidence type="ECO:0008006" key="4">
    <source>
        <dbReference type="Google" id="ProtNLM"/>
    </source>
</evidence>
<reference evidence="2 3" key="1">
    <citation type="submission" date="2019-09" db="EMBL/GenBank/DDBJ databases">
        <title>Biological control of the noxious weed angled onion (Allium triquetrum) thwarted by endophytic bacteria in Victoria, Australia.</title>
        <authorList>
            <person name="Tehranchian P."/>
            <person name="Adair R.J."/>
            <person name="Van T.H."/>
            <person name="Morrison P.D."/>
            <person name="Williams H."/>
            <person name="Lawrie A.C."/>
        </authorList>
    </citation>
    <scope>NUCLEOTIDE SEQUENCE [LARGE SCALE GENOMIC DNA]</scope>
    <source>
        <strain evidence="2 3">RPTAtOch1</strain>
    </source>
</reference>
<keyword evidence="1" id="KW-0812">Transmembrane</keyword>
<keyword evidence="3" id="KW-1185">Reference proteome</keyword>
<sequence>MIVAPNIFLLLGNMLLLLPVLLRPQSLSQDMLLQTALLIKLSCNYMLPLLCGWAVMLYALRRRTGIVWPVAGLVSLASNSCWLLIDARVALIGGSVRVCTNMNGSSWNCFMLYLAATLPFFLLCPKRLRPNLTRTRRLDLGSTETFHDHDAHQARGSETLFHQDPGFLVNRWRH</sequence>
<protein>
    <recommendedName>
        <fullName evidence="4">Transmembrane protein</fullName>
    </recommendedName>
</protein>
<gene>
    <name evidence="2" type="ORF">F3W84_10145</name>
</gene>
<feature type="transmembrane region" description="Helical" evidence="1">
    <location>
        <begin position="38"/>
        <end position="59"/>
    </location>
</feature>
<evidence type="ECO:0000313" key="2">
    <source>
        <dbReference type="EMBL" id="KAA9368242.1"/>
    </source>
</evidence>
<feature type="transmembrane region" description="Helical" evidence="1">
    <location>
        <begin position="66"/>
        <end position="85"/>
    </location>
</feature>
<dbReference type="Proteomes" id="UP000327108">
    <property type="component" value="Unassembled WGS sequence"/>
</dbReference>
<name>A0A5N1JVT6_9HYPH</name>
<organism evidence="2 3">
    <name type="scientific">Ochrobactrum quorumnocens</name>
    <dbReference type="NCBI Taxonomy" id="271865"/>
    <lineage>
        <taxon>Bacteria</taxon>
        <taxon>Pseudomonadati</taxon>
        <taxon>Pseudomonadota</taxon>
        <taxon>Alphaproteobacteria</taxon>
        <taxon>Hyphomicrobiales</taxon>
        <taxon>Brucellaceae</taxon>
        <taxon>Brucella/Ochrobactrum group</taxon>
        <taxon>Ochrobactrum</taxon>
    </lineage>
</organism>